<evidence type="ECO:0008006" key="5">
    <source>
        <dbReference type="Google" id="ProtNLM"/>
    </source>
</evidence>
<dbReference type="SUPFAM" id="SSF46785">
    <property type="entry name" value="Winged helix' DNA-binding domain"/>
    <property type="match status" value="1"/>
</dbReference>
<dbReference type="AlphaFoldDB" id="A0A3A8FK02"/>
<evidence type="ECO:0000313" key="3">
    <source>
        <dbReference type="Proteomes" id="UP000267166"/>
    </source>
</evidence>
<reference evidence="2 3" key="1">
    <citation type="submission" date="2018-09" db="EMBL/GenBank/DDBJ databases">
        <title>The draft genome of Acinetobacter sp. strains.</title>
        <authorList>
            <person name="Qin J."/>
            <person name="Feng Y."/>
            <person name="Zong Z."/>
        </authorList>
    </citation>
    <scope>NUCLEOTIDE SEQUENCE [LARGE SCALE GENOMIC DNA]</scope>
    <source>
        <strain evidence="2 3">WCHAc060003</strain>
    </source>
</reference>
<dbReference type="RefSeq" id="WP_106986608.1">
    <property type="nucleotide sequence ID" value="NZ_CP035934.2"/>
</dbReference>
<evidence type="ECO:0000313" key="1">
    <source>
        <dbReference type="EMBL" id="RKG47022.1"/>
    </source>
</evidence>
<accession>A0A3A8FK02</accession>
<sequence>MRNDSRHIFENRFDILLFAVHTPDQFRVGDISTCVLGATKWTIRRCLNDLVEIGYLERTTNNKFKATGMAKELFGVKA</sequence>
<evidence type="ECO:0000313" key="2">
    <source>
        <dbReference type="EMBL" id="RLL28842.1"/>
    </source>
</evidence>
<dbReference type="EMBL" id="RCHD01000076">
    <property type="protein sequence ID" value="RLL28842.1"/>
    <property type="molecule type" value="Genomic_DNA"/>
</dbReference>
<comment type="caution">
    <text evidence="1">The sequence shown here is derived from an EMBL/GenBank/DDBJ whole genome shotgun (WGS) entry which is preliminary data.</text>
</comment>
<gene>
    <name evidence="1" type="ORF">D7V64_17255</name>
    <name evidence="2" type="ORF">D9K80_17465</name>
</gene>
<name>A0A3A8FK02_9GAMM</name>
<dbReference type="Proteomes" id="UP000267166">
    <property type="component" value="Unassembled WGS sequence"/>
</dbReference>
<organism evidence="1 4">
    <name type="scientific">Acinetobacter cumulans</name>
    <dbReference type="NCBI Taxonomy" id="2136182"/>
    <lineage>
        <taxon>Bacteria</taxon>
        <taxon>Pseudomonadati</taxon>
        <taxon>Pseudomonadota</taxon>
        <taxon>Gammaproteobacteria</taxon>
        <taxon>Moraxellales</taxon>
        <taxon>Moraxellaceae</taxon>
        <taxon>Acinetobacter</taxon>
    </lineage>
</organism>
<dbReference type="InterPro" id="IPR036388">
    <property type="entry name" value="WH-like_DNA-bd_sf"/>
</dbReference>
<evidence type="ECO:0000313" key="4">
    <source>
        <dbReference type="Proteomes" id="UP000281084"/>
    </source>
</evidence>
<proteinExistence type="predicted"/>
<dbReference type="Gene3D" id="1.10.10.10">
    <property type="entry name" value="Winged helix-like DNA-binding domain superfamily/Winged helix DNA-binding domain"/>
    <property type="match status" value="1"/>
</dbReference>
<protein>
    <recommendedName>
        <fullName evidence="5">MarR family transcriptional regulator</fullName>
    </recommendedName>
</protein>
<dbReference type="EMBL" id="RAXZ01000080">
    <property type="protein sequence ID" value="RKG47022.1"/>
    <property type="molecule type" value="Genomic_DNA"/>
</dbReference>
<dbReference type="InterPro" id="IPR036390">
    <property type="entry name" value="WH_DNA-bd_sf"/>
</dbReference>
<reference evidence="1 4" key="2">
    <citation type="submission" date="2018-09" db="EMBL/GenBank/DDBJ databases">
        <title>The draft genome of Acinetobacter spp. strains.</title>
        <authorList>
            <person name="Qin J."/>
            <person name="Feng Y."/>
            <person name="Zong Z."/>
        </authorList>
    </citation>
    <scope>NUCLEOTIDE SEQUENCE [LARGE SCALE GENOMIC DNA]</scope>
    <source>
        <strain evidence="1 4">WCHAc060002</strain>
    </source>
</reference>
<accession>A0A498CRL7</accession>
<dbReference type="Proteomes" id="UP000281084">
    <property type="component" value="Unassembled WGS sequence"/>
</dbReference>